<dbReference type="PANTHER" id="PTHR24320">
    <property type="entry name" value="RETINOL DEHYDROGENASE"/>
    <property type="match status" value="1"/>
</dbReference>
<comment type="caution">
    <text evidence="3">The sequence shown here is derived from an EMBL/GenBank/DDBJ whole genome shotgun (WGS) entry which is preliminary data.</text>
</comment>
<dbReference type="InterPro" id="IPR036291">
    <property type="entry name" value="NAD(P)-bd_dom_sf"/>
</dbReference>
<sequence length="303" mass="32365">MSVPNFSSSTTADEVATAFSNEIKGKNVLITGTSLNGIGFEAARIISKYANLVIITGYNSERLKLSEDAIKKDVPSANIRPLLLDLSSLAAVRKAAVEFNAYLEPLHVLIHNAVAPAGPFKLTIDNLESQMATNHIGPFLLTKLLAPKLLAAGSETYTPRVIFVSSIAQASGTGVNFSTLAHPAAEKYNSFDAYFQAKTANVLAAIELSKRAKGRLNAYSLHPGRLLDSDGKPNPQMPWKTMAQGAATTVAAAFDPRLDDTPGAFLSDCVEANKDLATHSSDPGNAEKLWTVTEDIIGENFVF</sequence>
<evidence type="ECO:0000313" key="4">
    <source>
        <dbReference type="Proteomes" id="UP001221757"/>
    </source>
</evidence>
<dbReference type="InterPro" id="IPR002347">
    <property type="entry name" value="SDR_fam"/>
</dbReference>
<dbReference type="SUPFAM" id="SSF51735">
    <property type="entry name" value="NAD(P)-binding Rossmann-fold domains"/>
    <property type="match status" value="1"/>
</dbReference>
<evidence type="ECO:0008006" key="5">
    <source>
        <dbReference type="Google" id="ProtNLM"/>
    </source>
</evidence>
<keyword evidence="2" id="KW-0560">Oxidoreductase</keyword>
<comment type="similarity">
    <text evidence="1">Belongs to the short-chain dehydrogenases/reductases (SDR) family.</text>
</comment>
<dbReference type="PANTHER" id="PTHR24320:SF283">
    <property type="entry name" value="RETINOL DEHYDROGENASE 11"/>
    <property type="match status" value="1"/>
</dbReference>
<dbReference type="AlphaFoldDB" id="A0AAD7BY60"/>
<dbReference type="Gene3D" id="3.40.50.720">
    <property type="entry name" value="NAD(P)-binding Rossmann-like Domain"/>
    <property type="match status" value="1"/>
</dbReference>
<evidence type="ECO:0000256" key="1">
    <source>
        <dbReference type="ARBA" id="ARBA00006484"/>
    </source>
</evidence>
<proteinExistence type="inferred from homology"/>
<dbReference type="GO" id="GO:0016491">
    <property type="term" value="F:oxidoreductase activity"/>
    <property type="evidence" value="ECO:0007669"/>
    <property type="project" value="UniProtKB-KW"/>
</dbReference>
<organism evidence="3 4">
    <name type="scientific">Mycena rosella</name>
    <name type="common">Pink bonnet</name>
    <name type="synonym">Agaricus rosellus</name>
    <dbReference type="NCBI Taxonomy" id="1033263"/>
    <lineage>
        <taxon>Eukaryota</taxon>
        <taxon>Fungi</taxon>
        <taxon>Dikarya</taxon>
        <taxon>Basidiomycota</taxon>
        <taxon>Agaricomycotina</taxon>
        <taxon>Agaricomycetes</taxon>
        <taxon>Agaricomycetidae</taxon>
        <taxon>Agaricales</taxon>
        <taxon>Marasmiineae</taxon>
        <taxon>Mycenaceae</taxon>
        <taxon>Mycena</taxon>
    </lineage>
</organism>
<evidence type="ECO:0000313" key="3">
    <source>
        <dbReference type="EMBL" id="KAJ7633965.1"/>
    </source>
</evidence>
<evidence type="ECO:0000256" key="2">
    <source>
        <dbReference type="ARBA" id="ARBA00023002"/>
    </source>
</evidence>
<gene>
    <name evidence="3" type="ORF">B0H17DRAFT_510903</name>
</gene>
<protein>
    <recommendedName>
        <fullName evidence="5">Short-chain dehydrogenase/reductase family protein</fullName>
    </recommendedName>
</protein>
<dbReference type="Proteomes" id="UP001221757">
    <property type="component" value="Unassembled WGS sequence"/>
</dbReference>
<accession>A0AAD7BY60</accession>
<keyword evidence="4" id="KW-1185">Reference proteome</keyword>
<dbReference type="Pfam" id="PF00106">
    <property type="entry name" value="adh_short"/>
    <property type="match status" value="1"/>
</dbReference>
<reference evidence="3" key="1">
    <citation type="submission" date="2023-03" db="EMBL/GenBank/DDBJ databases">
        <title>Massive genome expansion in bonnet fungi (Mycena s.s.) driven by repeated elements and novel gene families across ecological guilds.</title>
        <authorList>
            <consortium name="Lawrence Berkeley National Laboratory"/>
            <person name="Harder C.B."/>
            <person name="Miyauchi S."/>
            <person name="Viragh M."/>
            <person name="Kuo A."/>
            <person name="Thoen E."/>
            <person name="Andreopoulos B."/>
            <person name="Lu D."/>
            <person name="Skrede I."/>
            <person name="Drula E."/>
            <person name="Henrissat B."/>
            <person name="Morin E."/>
            <person name="Kohler A."/>
            <person name="Barry K."/>
            <person name="LaButti K."/>
            <person name="Morin E."/>
            <person name="Salamov A."/>
            <person name="Lipzen A."/>
            <person name="Mereny Z."/>
            <person name="Hegedus B."/>
            <person name="Baldrian P."/>
            <person name="Stursova M."/>
            <person name="Weitz H."/>
            <person name="Taylor A."/>
            <person name="Grigoriev I.V."/>
            <person name="Nagy L.G."/>
            <person name="Martin F."/>
            <person name="Kauserud H."/>
        </authorList>
    </citation>
    <scope>NUCLEOTIDE SEQUENCE</scope>
    <source>
        <strain evidence="3">CBHHK067</strain>
    </source>
</reference>
<dbReference type="EMBL" id="JARKIE010000481">
    <property type="protein sequence ID" value="KAJ7633965.1"/>
    <property type="molecule type" value="Genomic_DNA"/>
</dbReference>
<name>A0AAD7BY60_MYCRO</name>